<organism evidence="1 2">
    <name type="scientific">Pisolithus tinctorius Marx 270</name>
    <dbReference type="NCBI Taxonomy" id="870435"/>
    <lineage>
        <taxon>Eukaryota</taxon>
        <taxon>Fungi</taxon>
        <taxon>Dikarya</taxon>
        <taxon>Basidiomycota</taxon>
        <taxon>Agaricomycotina</taxon>
        <taxon>Agaricomycetes</taxon>
        <taxon>Agaricomycetidae</taxon>
        <taxon>Boletales</taxon>
        <taxon>Sclerodermatineae</taxon>
        <taxon>Pisolithaceae</taxon>
        <taxon>Pisolithus</taxon>
    </lineage>
</organism>
<name>A0A0C3NI85_PISTI</name>
<gene>
    <name evidence="1" type="ORF">M404DRAFT_166588</name>
</gene>
<dbReference type="InParanoid" id="A0A0C3NI85"/>
<reference evidence="1 2" key="1">
    <citation type="submission" date="2014-04" db="EMBL/GenBank/DDBJ databases">
        <authorList>
            <consortium name="DOE Joint Genome Institute"/>
            <person name="Kuo A."/>
            <person name="Kohler A."/>
            <person name="Costa M.D."/>
            <person name="Nagy L.G."/>
            <person name="Floudas D."/>
            <person name="Copeland A."/>
            <person name="Barry K.W."/>
            <person name="Cichocki N."/>
            <person name="Veneault-Fourrey C."/>
            <person name="LaButti K."/>
            <person name="Lindquist E.A."/>
            <person name="Lipzen A."/>
            <person name="Lundell T."/>
            <person name="Morin E."/>
            <person name="Murat C."/>
            <person name="Sun H."/>
            <person name="Tunlid A."/>
            <person name="Henrissat B."/>
            <person name="Grigoriev I.V."/>
            <person name="Hibbett D.S."/>
            <person name="Martin F."/>
            <person name="Nordberg H.P."/>
            <person name="Cantor M.N."/>
            <person name="Hua S.X."/>
        </authorList>
    </citation>
    <scope>NUCLEOTIDE SEQUENCE [LARGE SCALE GENOMIC DNA]</scope>
    <source>
        <strain evidence="1 2">Marx 270</strain>
    </source>
</reference>
<dbReference type="AlphaFoldDB" id="A0A0C3NI85"/>
<proteinExistence type="predicted"/>
<evidence type="ECO:0000313" key="2">
    <source>
        <dbReference type="Proteomes" id="UP000054217"/>
    </source>
</evidence>
<accession>A0A0C3NI85</accession>
<dbReference type="STRING" id="870435.A0A0C3NI85"/>
<dbReference type="HOGENOM" id="CLU_006344_16_0_1"/>
<dbReference type="Proteomes" id="UP000054217">
    <property type="component" value="Unassembled WGS sequence"/>
</dbReference>
<keyword evidence="2" id="KW-1185">Reference proteome</keyword>
<sequence length="153" mass="17596">MCHEHIRSCPMWRNKGPHFDCVFVVTNPEAEGMHGLDIACVLCFFSFKYQGTLYPCTVIHWFDHMGDGPDVATGMWIIHPTCIIQLLGLFLQCNIPHIAIIHIDAIYHAAHLIPIYATHNINTRDIKPHDSYDTFNSFYVNKFANHHAFEIAF</sequence>
<evidence type="ECO:0000313" key="1">
    <source>
        <dbReference type="EMBL" id="KIN95133.1"/>
    </source>
</evidence>
<reference evidence="2" key="2">
    <citation type="submission" date="2015-01" db="EMBL/GenBank/DDBJ databases">
        <title>Evolutionary Origins and Diversification of the Mycorrhizal Mutualists.</title>
        <authorList>
            <consortium name="DOE Joint Genome Institute"/>
            <consortium name="Mycorrhizal Genomics Consortium"/>
            <person name="Kohler A."/>
            <person name="Kuo A."/>
            <person name="Nagy L.G."/>
            <person name="Floudas D."/>
            <person name="Copeland A."/>
            <person name="Barry K.W."/>
            <person name="Cichocki N."/>
            <person name="Veneault-Fourrey C."/>
            <person name="LaButti K."/>
            <person name="Lindquist E.A."/>
            <person name="Lipzen A."/>
            <person name="Lundell T."/>
            <person name="Morin E."/>
            <person name="Murat C."/>
            <person name="Riley R."/>
            <person name="Ohm R."/>
            <person name="Sun H."/>
            <person name="Tunlid A."/>
            <person name="Henrissat B."/>
            <person name="Grigoriev I.V."/>
            <person name="Hibbett D.S."/>
            <person name="Martin F."/>
        </authorList>
    </citation>
    <scope>NUCLEOTIDE SEQUENCE [LARGE SCALE GENOMIC DNA]</scope>
    <source>
        <strain evidence="2">Marx 270</strain>
    </source>
</reference>
<dbReference type="OrthoDB" id="3187773at2759"/>
<protein>
    <submittedName>
        <fullName evidence="1">Uncharacterized protein</fullName>
    </submittedName>
</protein>
<dbReference type="EMBL" id="KN832075">
    <property type="protein sequence ID" value="KIN95133.1"/>
    <property type="molecule type" value="Genomic_DNA"/>
</dbReference>